<evidence type="ECO:0000259" key="6">
    <source>
        <dbReference type="PROSITE" id="PS51292"/>
    </source>
</evidence>
<dbReference type="AlphaFoldDB" id="A0A8J2SYE8"/>
<dbReference type="SUPFAM" id="SSF57850">
    <property type="entry name" value="RING/U-box"/>
    <property type="match status" value="1"/>
</dbReference>
<gene>
    <name evidence="7" type="ORF">PECAL_5P20110</name>
</gene>
<sequence length="379" mass="41422">MIPTNCAACAAPLAHDAPKCARCKVRYCNRTCQMDHWRRGHKQICKEIHRGGNAEKYHADKKYKEAVAVAVEACAEDTKGQTCYICTEDVHFRTGEGLVRGCACRGTAGFAHVSCLVEQAKVSVEQAERSNRGTNAVGMCALQYDHCRLCKQMYHGVVKCALGWGAWKSNIHRPEKDRLRIYSMGNVAAGLHGVGKITDSLAIYKSVLSAQQRCGDDARCCANTMNSIAVCYADLGRPELGLAMQHDAYNKQLVYVRAGHCHPDDPMAVIYGGNVAESLNDLGRFAEAKAFLPDVIAFSVSHHGANHVETLKLRWRLAKSLYSGEGASISDCEEAVATLEDVIRISRRVFGTNHPGFANAPIALEKAREALARARRAAS</sequence>
<keyword evidence="1" id="KW-0479">Metal-binding</keyword>
<comment type="caution">
    <text evidence="7">The sequence shown here is derived from an EMBL/GenBank/DDBJ whole genome shotgun (WGS) entry which is preliminary data.</text>
</comment>
<dbReference type="Proteomes" id="UP000789595">
    <property type="component" value="Unassembled WGS sequence"/>
</dbReference>
<accession>A0A8J2SYE8</accession>
<dbReference type="EMBL" id="CAKKNE010000005">
    <property type="protein sequence ID" value="CAH0377476.1"/>
    <property type="molecule type" value="Genomic_DNA"/>
</dbReference>
<protein>
    <recommendedName>
        <fullName evidence="9">MYND-type domain-containing protein</fullName>
    </recommendedName>
</protein>
<dbReference type="Gene3D" id="3.30.40.10">
    <property type="entry name" value="Zinc/RING finger domain, C3HC4 (zinc finger)"/>
    <property type="match status" value="1"/>
</dbReference>
<dbReference type="InterPro" id="IPR002893">
    <property type="entry name" value="Znf_MYND"/>
</dbReference>
<keyword evidence="2 4" id="KW-0863">Zinc-finger</keyword>
<evidence type="ECO:0008006" key="9">
    <source>
        <dbReference type="Google" id="ProtNLM"/>
    </source>
</evidence>
<dbReference type="InterPro" id="IPR011990">
    <property type="entry name" value="TPR-like_helical_dom_sf"/>
</dbReference>
<evidence type="ECO:0000313" key="7">
    <source>
        <dbReference type="EMBL" id="CAH0377476.1"/>
    </source>
</evidence>
<dbReference type="PROSITE" id="PS50865">
    <property type="entry name" value="ZF_MYND_2"/>
    <property type="match status" value="1"/>
</dbReference>
<dbReference type="SUPFAM" id="SSF144232">
    <property type="entry name" value="HIT/MYND zinc finger-like"/>
    <property type="match status" value="1"/>
</dbReference>
<evidence type="ECO:0000313" key="8">
    <source>
        <dbReference type="Proteomes" id="UP000789595"/>
    </source>
</evidence>
<dbReference type="InterPro" id="IPR013083">
    <property type="entry name" value="Znf_RING/FYVE/PHD"/>
</dbReference>
<proteinExistence type="predicted"/>
<dbReference type="Gene3D" id="6.10.140.2220">
    <property type="match status" value="1"/>
</dbReference>
<evidence type="ECO:0000256" key="4">
    <source>
        <dbReference type="PROSITE-ProRule" id="PRU00134"/>
    </source>
</evidence>
<evidence type="ECO:0000256" key="1">
    <source>
        <dbReference type="ARBA" id="ARBA00022723"/>
    </source>
</evidence>
<dbReference type="Gene3D" id="1.25.40.10">
    <property type="entry name" value="Tetratricopeptide repeat domain"/>
    <property type="match status" value="1"/>
</dbReference>
<dbReference type="InterPro" id="IPR011016">
    <property type="entry name" value="Znf_RING-CH"/>
</dbReference>
<feature type="domain" description="RING-CH-type" evidence="6">
    <location>
        <begin position="75"/>
        <end position="157"/>
    </location>
</feature>
<evidence type="ECO:0000256" key="3">
    <source>
        <dbReference type="ARBA" id="ARBA00022833"/>
    </source>
</evidence>
<organism evidence="7 8">
    <name type="scientific">Pelagomonas calceolata</name>
    <dbReference type="NCBI Taxonomy" id="35677"/>
    <lineage>
        <taxon>Eukaryota</taxon>
        <taxon>Sar</taxon>
        <taxon>Stramenopiles</taxon>
        <taxon>Ochrophyta</taxon>
        <taxon>Pelagophyceae</taxon>
        <taxon>Pelagomonadales</taxon>
        <taxon>Pelagomonadaceae</taxon>
        <taxon>Pelagomonas</taxon>
    </lineage>
</organism>
<dbReference type="SUPFAM" id="SSF48452">
    <property type="entry name" value="TPR-like"/>
    <property type="match status" value="1"/>
</dbReference>
<keyword evidence="8" id="KW-1185">Reference proteome</keyword>
<dbReference type="Pfam" id="PF12906">
    <property type="entry name" value="RINGv"/>
    <property type="match status" value="1"/>
</dbReference>
<evidence type="ECO:0000256" key="2">
    <source>
        <dbReference type="ARBA" id="ARBA00022771"/>
    </source>
</evidence>
<dbReference type="SMART" id="SM00744">
    <property type="entry name" value="RINGv"/>
    <property type="match status" value="1"/>
</dbReference>
<evidence type="ECO:0000259" key="5">
    <source>
        <dbReference type="PROSITE" id="PS50865"/>
    </source>
</evidence>
<keyword evidence="3" id="KW-0862">Zinc</keyword>
<dbReference type="OrthoDB" id="265717at2759"/>
<reference evidence="7" key="1">
    <citation type="submission" date="2021-11" db="EMBL/GenBank/DDBJ databases">
        <authorList>
            <consortium name="Genoscope - CEA"/>
            <person name="William W."/>
        </authorList>
    </citation>
    <scope>NUCLEOTIDE SEQUENCE</scope>
</reference>
<dbReference type="Pfam" id="PF01753">
    <property type="entry name" value="zf-MYND"/>
    <property type="match status" value="1"/>
</dbReference>
<dbReference type="Pfam" id="PF13374">
    <property type="entry name" value="TPR_10"/>
    <property type="match status" value="2"/>
</dbReference>
<name>A0A8J2SYE8_9STRA</name>
<feature type="domain" description="MYND-type" evidence="5">
    <location>
        <begin position="6"/>
        <end position="45"/>
    </location>
</feature>
<dbReference type="PROSITE" id="PS51292">
    <property type="entry name" value="ZF_RING_CH"/>
    <property type="match status" value="1"/>
</dbReference>
<dbReference type="GO" id="GO:0008270">
    <property type="term" value="F:zinc ion binding"/>
    <property type="evidence" value="ECO:0007669"/>
    <property type="project" value="UniProtKB-KW"/>
</dbReference>